<name>A0ABU8SER6_9LACO</name>
<keyword evidence="1" id="KW-0472">Membrane</keyword>
<feature type="transmembrane region" description="Helical" evidence="1">
    <location>
        <begin position="58"/>
        <end position="82"/>
    </location>
</feature>
<reference evidence="2 3" key="1">
    <citation type="submission" date="2023-10" db="EMBL/GenBank/DDBJ databases">
        <title>Holzapfeliella saturejae sp. nov. isolated from Satureja montana flowers.</title>
        <authorList>
            <person name="Alcantara C."/>
            <person name="Zuniga M."/>
            <person name="Landete J.M."/>
            <person name="Monedero V."/>
        </authorList>
    </citation>
    <scope>NUCLEOTIDE SEQUENCE [LARGE SCALE GENOMIC DNA]</scope>
    <source>
        <strain evidence="2 3">He02</strain>
    </source>
</reference>
<accession>A0ABU8SER6</accession>
<proteinExistence type="predicted"/>
<keyword evidence="1" id="KW-1133">Transmembrane helix</keyword>
<organism evidence="2 3">
    <name type="scientific">Holzapfeliella saturejae</name>
    <dbReference type="NCBI Taxonomy" id="3082953"/>
    <lineage>
        <taxon>Bacteria</taxon>
        <taxon>Bacillati</taxon>
        <taxon>Bacillota</taxon>
        <taxon>Bacilli</taxon>
        <taxon>Lactobacillales</taxon>
        <taxon>Lactobacillaceae</taxon>
        <taxon>Holzapfeliella</taxon>
    </lineage>
</organism>
<feature type="transmembrane region" description="Helical" evidence="1">
    <location>
        <begin position="29"/>
        <end position="46"/>
    </location>
</feature>
<feature type="transmembrane region" description="Helical" evidence="1">
    <location>
        <begin position="88"/>
        <end position="106"/>
    </location>
</feature>
<dbReference type="Proteomes" id="UP001377804">
    <property type="component" value="Unassembled WGS sequence"/>
</dbReference>
<protein>
    <submittedName>
        <fullName evidence="2">Uncharacterized protein</fullName>
    </submittedName>
</protein>
<sequence>MSKKLLFGFILGIIAIATFGSLFYLTINMFLIVPSMLVLFLARYGYDKNNEETRQKRIYYIPSLYLFVLIFVLTIIILGLSFYYQLRLLFVIAYVVTIGLSLYGMIKEIKTGDIYD</sequence>
<gene>
    <name evidence="2" type="ORF">R4Y45_01345</name>
</gene>
<comment type="caution">
    <text evidence="2">The sequence shown here is derived from an EMBL/GenBank/DDBJ whole genome shotgun (WGS) entry which is preliminary data.</text>
</comment>
<evidence type="ECO:0000313" key="2">
    <source>
        <dbReference type="EMBL" id="MEJ6347873.1"/>
    </source>
</evidence>
<evidence type="ECO:0000256" key="1">
    <source>
        <dbReference type="SAM" id="Phobius"/>
    </source>
</evidence>
<evidence type="ECO:0000313" key="3">
    <source>
        <dbReference type="Proteomes" id="UP001377804"/>
    </source>
</evidence>
<feature type="transmembrane region" description="Helical" evidence="1">
    <location>
        <begin position="5"/>
        <end position="23"/>
    </location>
</feature>
<keyword evidence="1" id="KW-0812">Transmembrane</keyword>
<dbReference type="EMBL" id="JAWMWG010000001">
    <property type="protein sequence ID" value="MEJ6347873.1"/>
    <property type="molecule type" value="Genomic_DNA"/>
</dbReference>
<dbReference type="RefSeq" id="WP_339968485.1">
    <property type="nucleotide sequence ID" value="NZ_JAWMWG010000001.1"/>
</dbReference>
<keyword evidence="3" id="KW-1185">Reference proteome</keyword>